<sequence length="479" mass="54863">MGNAIGSDAQSGNEDDETEHNSNKSKKRRREDSGSGSPDKKLMKLNTPEFLYKKLFLEGHKSDVVINALDHTWYLHKIYLEQCNYFASLFEGKWKDANEKVYNLDIIDPNITYEGLNNVFASLYNNEIEIDIENVAGVISAAVMLNLESVIDRCGDVMCESLCDTNIIHFANLAEQYGLQNVAKTSFEHLKRNFWRISYDNEFLSSISQSILAKLLSTPEILVVEGEKDLYGVVKRWICLQYSPETIIDPNVNFKKFIEKIGAIFDRRKFVDILQSLRLAHLVTSCSTLNELRTDNLIPVSIIDKVLIDQWNVLLLNEESQALPEEISDEFFYSHCLRLGRRIDETPKCWRWSGFNFGLDILLNFNHGVLTLKRNCLSQSSPYSINIRPQATIHYRRVFIYMIIICSETGEMVFDSNKRVASLTIDQSIVVARTPVKLPISIHLLYLGNMPGPSSTHYWTNYLARRTETPLNDNTTSVT</sequence>
<dbReference type="SMART" id="SM00225">
    <property type="entry name" value="BTB"/>
    <property type="match status" value="1"/>
</dbReference>
<dbReference type="InterPro" id="IPR000210">
    <property type="entry name" value="BTB/POZ_dom"/>
</dbReference>
<dbReference type="PROSITE" id="PS50097">
    <property type="entry name" value="BTB"/>
    <property type="match status" value="1"/>
</dbReference>
<evidence type="ECO:0000313" key="5">
    <source>
        <dbReference type="WBParaSite" id="ACRNAN_Path_1064.g4083.t1"/>
    </source>
</evidence>
<accession>A0A914BV57</accession>
<dbReference type="InterPro" id="IPR011333">
    <property type="entry name" value="SKP1/BTB/POZ_sf"/>
</dbReference>
<dbReference type="PANTHER" id="PTHR23231:SF17">
    <property type="entry name" value="BTB DOMAIN-CONTAINING PROTEIN"/>
    <property type="match status" value="1"/>
</dbReference>
<dbReference type="InterPro" id="IPR043380">
    <property type="entry name" value="Gcl-like"/>
</dbReference>
<keyword evidence="1" id="KW-0217">Developmental protein</keyword>
<reference evidence="5" key="1">
    <citation type="submission" date="2022-11" db="UniProtKB">
        <authorList>
            <consortium name="WormBaseParasite"/>
        </authorList>
    </citation>
    <scope>IDENTIFICATION</scope>
</reference>
<feature type="region of interest" description="Disordered" evidence="2">
    <location>
        <begin position="1"/>
        <end position="42"/>
    </location>
</feature>
<feature type="domain" description="BTB" evidence="3">
    <location>
        <begin position="62"/>
        <end position="132"/>
    </location>
</feature>
<feature type="compositionally biased region" description="Basic and acidic residues" evidence="2">
    <location>
        <begin position="30"/>
        <end position="42"/>
    </location>
</feature>
<dbReference type="Gene3D" id="1.25.40.420">
    <property type="match status" value="1"/>
</dbReference>
<organism evidence="4 5">
    <name type="scientific">Acrobeloides nanus</name>
    <dbReference type="NCBI Taxonomy" id="290746"/>
    <lineage>
        <taxon>Eukaryota</taxon>
        <taxon>Metazoa</taxon>
        <taxon>Ecdysozoa</taxon>
        <taxon>Nematoda</taxon>
        <taxon>Chromadorea</taxon>
        <taxon>Rhabditida</taxon>
        <taxon>Tylenchina</taxon>
        <taxon>Cephalobomorpha</taxon>
        <taxon>Cephaloboidea</taxon>
        <taxon>Cephalobidae</taxon>
        <taxon>Acrobeloides</taxon>
    </lineage>
</organism>
<protein>
    <submittedName>
        <fullName evidence="5">BTB domain-containing protein</fullName>
    </submittedName>
</protein>
<keyword evidence="4" id="KW-1185">Reference proteome</keyword>
<dbReference type="Pfam" id="PF00651">
    <property type="entry name" value="BTB"/>
    <property type="match status" value="1"/>
</dbReference>
<dbReference type="Gene3D" id="3.30.710.10">
    <property type="entry name" value="Potassium Channel Kv1.1, Chain A"/>
    <property type="match status" value="1"/>
</dbReference>
<evidence type="ECO:0000259" key="3">
    <source>
        <dbReference type="PROSITE" id="PS50097"/>
    </source>
</evidence>
<proteinExistence type="predicted"/>
<evidence type="ECO:0000256" key="2">
    <source>
        <dbReference type="SAM" id="MobiDB-lite"/>
    </source>
</evidence>
<dbReference type="PANTHER" id="PTHR23231">
    <property type="entry name" value="GERM CELL-LESS PROTEIN"/>
    <property type="match status" value="1"/>
</dbReference>
<dbReference type="Proteomes" id="UP000887540">
    <property type="component" value="Unplaced"/>
</dbReference>
<name>A0A914BV57_9BILA</name>
<dbReference type="InterPro" id="IPR011705">
    <property type="entry name" value="BACK"/>
</dbReference>
<dbReference type="SUPFAM" id="SSF54695">
    <property type="entry name" value="POZ domain"/>
    <property type="match status" value="1"/>
</dbReference>
<dbReference type="Pfam" id="PF07707">
    <property type="entry name" value="BACK"/>
    <property type="match status" value="1"/>
</dbReference>
<dbReference type="GO" id="GO:0007281">
    <property type="term" value="P:germ cell development"/>
    <property type="evidence" value="ECO:0007669"/>
    <property type="project" value="InterPro"/>
</dbReference>
<evidence type="ECO:0000313" key="4">
    <source>
        <dbReference type="Proteomes" id="UP000887540"/>
    </source>
</evidence>
<evidence type="ECO:0000256" key="1">
    <source>
        <dbReference type="ARBA" id="ARBA00022473"/>
    </source>
</evidence>
<dbReference type="AlphaFoldDB" id="A0A914BV57"/>
<dbReference type="WBParaSite" id="ACRNAN_Path_1064.g4083.t1">
    <property type="protein sequence ID" value="ACRNAN_Path_1064.g4083.t1"/>
    <property type="gene ID" value="ACRNAN_Path_1064.g4083"/>
</dbReference>